<protein>
    <submittedName>
        <fullName evidence="2">Uncharacterized protein</fullName>
    </submittedName>
</protein>
<dbReference type="AlphaFoldDB" id="Q0UIF1"/>
<dbReference type="InParanoid" id="Q0UIF1"/>
<gene>
    <name evidence="2" type="ORF">SNOG_08463</name>
</gene>
<dbReference type="KEGG" id="pno:SNOG_08463"/>
<dbReference type="RefSeq" id="XP_001798774.1">
    <property type="nucleotide sequence ID" value="XM_001798722.1"/>
</dbReference>
<feature type="region of interest" description="Disordered" evidence="1">
    <location>
        <begin position="134"/>
        <end position="156"/>
    </location>
</feature>
<feature type="region of interest" description="Disordered" evidence="1">
    <location>
        <begin position="35"/>
        <end position="97"/>
    </location>
</feature>
<sequence length="156" mass="17233">MPDFVIWPTVDARDVGTTKRRSRSGWLHVPPRFVRRPPEPGARGHRQSRIDCFSSSEMRSAHGDTVIGAHPPSSRRLAAGRPAPPDPRQHQHVGKQLSQLSTVNCPRPTVNCRIFKWYLECGTRAMFALSPVAAGTSERDASANGATSERQPQMKG</sequence>
<dbReference type="Proteomes" id="UP000001055">
    <property type="component" value="Unassembled WGS sequence"/>
</dbReference>
<dbReference type="EMBL" id="CH445336">
    <property type="protein sequence ID" value="EAT84739.1"/>
    <property type="molecule type" value="Genomic_DNA"/>
</dbReference>
<name>Q0UIF1_PHANO</name>
<evidence type="ECO:0000313" key="2">
    <source>
        <dbReference type="EMBL" id="EAT84739.1"/>
    </source>
</evidence>
<organism evidence="2 3">
    <name type="scientific">Phaeosphaeria nodorum (strain SN15 / ATCC MYA-4574 / FGSC 10173)</name>
    <name type="common">Glume blotch fungus</name>
    <name type="synonym">Parastagonospora nodorum</name>
    <dbReference type="NCBI Taxonomy" id="321614"/>
    <lineage>
        <taxon>Eukaryota</taxon>
        <taxon>Fungi</taxon>
        <taxon>Dikarya</taxon>
        <taxon>Ascomycota</taxon>
        <taxon>Pezizomycotina</taxon>
        <taxon>Dothideomycetes</taxon>
        <taxon>Pleosporomycetidae</taxon>
        <taxon>Pleosporales</taxon>
        <taxon>Pleosporineae</taxon>
        <taxon>Phaeosphaeriaceae</taxon>
        <taxon>Parastagonospora</taxon>
    </lineage>
</organism>
<dbReference type="GeneID" id="5975672"/>
<accession>Q0UIF1</accession>
<feature type="compositionally biased region" description="Polar residues" evidence="1">
    <location>
        <begin position="144"/>
        <end position="156"/>
    </location>
</feature>
<dbReference type="VEuPathDB" id="FungiDB:JI435_428300"/>
<reference evidence="3" key="1">
    <citation type="journal article" date="2007" name="Plant Cell">
        <title>Dothideomycete-plant interactions illuminated by genome sequencing and EST analysis of the wheat pathogen Stagonospora nodorum.</title>
        <authorList>
            <person name="Hane J.K."/>
            <person name="Lowe R.G."/>
            <person name="Solomon P.S."/>
            <person name="Tan K.C."/>
            <person name="Schoch C.L."/>
            <person name="Spatafora J.W."/>
            <person name="Crous P.W."/>
            <person name="Kodira C."/>
            <person name="Birren B.W."/>
            <person name="Galagan J.E."/>
            <person name="Torriani S.F."/>
            <person name="McDonald B.A."/>
            <person name="Oliver R.P."/>
        </authorList>
    </citation>
    <scope>NUCLEOTIDE SEQUENCE [LARGE SCALE GENOMIC DNA]</scope>
    <source>
        <strain evidence="3">SN15 / ATCC MYA-4574 / FGSC 10173</strain>
    </source>
</reference>
<evidence type="ECO:0000313" key="3">
    <source>
        <dbReference type="Proteomes" id="UP000001055"/>
    </source>
</evidence>
<proteinExistence type="predicted"/>
<evidence type="ECO:0000256" key="1">
    <source>
        <dbReference type="SAM" id="MobiDB-lite"/>
    </source>
</evidence>